<evidence type="ECO:0000256" key="2">
    <source>
        <dbReference type="ARBA" id="ARBA00022980"/>
    </source>
</evidence>
<dbReference type="HAMAP" id="MF_00508">
    <property type="entry name" value="Ribosomal_uS10"/>
    <property type="match status" value="2"/>
</dbReference>
<comment type="similarity">
    <text evidence="1">Belongs to the universal ribosomal protein uS10 family.</text>
</comment>
<accession>A0AAD8MFY5</accession>
<keyword evidence="3" id="KW-0687">Ribonucleoprotein</keyword>
<evidence type="ECO:0000256" key="1">
    <source>
        <dbReference type="ARBA" id="ARBA00007102"/>
    </source>
</evidence>
<dbReference type="GO" id="GO:0005840">
    <property type="term" value="C:ribosome"/>
    <property type="evidence" value="ECO:0007669"/>
    <property type="project" value="UniProtKB-KW"/>
</dbReference>
<name>A0AAD8MFY5_9APIA</name>
<reference evidence="5" key="1">
    <citation type="submission" date="2023-02" db="EMBL/GenBank/DDBJ databases">
        <title>Genome of toxic invasive species Heracleum sosnowskyi carries increased number of genes despite the absence of recent whole-genome duplications.</title>
        <authorList>
            <person name="Schelkunov M."/>
            <person name="Shtratnikova V."/>
            <person name="Makarenko M."/>
            <person name="Klepikova A."/>
            <person name="Omelchenko D."/>
            <person name="Novikova G."/>
            <person name="Obukhova E."/>
            <person name="Bogdanov V."/>
            <person name="Penin A."/>
            <person name="Logacheva M."/>
        </authorList>
    </citation>
    <scope>NUCLEOTIDE SEQUENCE</scope>
    <source>
        <strain evidence="5">Hsosn_3</strain>
        <tissue evidence="5">Leaf</tissue>
    </source>
</reference>
<dbReference type="GO" id="GO:0006412">
    <property type="term" value="P:translation"/>
    <property type="evidence" value="ECO:0007669"/>
    <property type="project" value="InterPro"/>
</dbReference>
<dbReference type="Pfam" id="PF00338">
    <property type="entry name" value="Ribosomal_S10"/>
    <property type="match status" value="2"/>
</dbReference>
<protein>
    <recommendedName>
        <fullName evidence="4">Small ribosomal subunit protein uS10 domain-containing protein</fullName>
    </recommendedName>
</protein>
<proteinExistence type="inferred from homology"/>
<feature type="domain" description="Small ribosomal subunit protein uS10" evidence="4">
    <location>
        <begin position="44"/>
        <end position="138"/>
    </location>
</feature>
<dbReference type="InterPro" id="IPR001848">
    <property type="entry name" value="Ribosomal_uS10"/>
</dbReference>
<sequence>MEQPIENKFENLSLSSEPIENELEESIISLPSEPTEEQQFQNIRISISSRFLNCLDQATAALVRSAKGMHLMVWGPYMLPTRVVNITTGLTPSPEGFNLECDSELQYHGRVVDVLGSSELVEQMMSGVRASHVNVEVEVVDLGGQIHVYIFSNCKESSSAMEEPGKEKIRVVMSSRSLKAVDEVTAQFVRVAKSMCLKVWGPCRAPTQVVDIKTRLTPCSKGLSPYGNFKLRVYGTTVDVLSSTKVAKEIVSGLNAGEVEIEIIVVKTASRRP</sequence>
<organism evidence="5 6">
    <name type="scientific">Heracleum sosnowskyi</name>
    <dbReference type="NCBI Taxonomy" id="360622"/>
    <lineage>
        <taxon>Eukaryota</taxon>
        <taxon>Viridiplantae</taxon>
        <taxon>Streptophyta</taxon>
        <taxon>Embryophyta</taxon>
        <taxon>Tracheophyta</taxon>
        <taxon>Spermatophyta</taxon>
        <taxon>Magnoliopsida</taxon>
        <taxon>eudicotyledons</taxon>
        <taxon>Gunneridae</taxon>
        <taxon>Pentapetalae</taxon>
        <taxon>asterids</taxon>
        <taxon>campanulids</taxon>
        <taxon>Apiales</taxon>
        <taxon>Apiaceae</taxon>
        <taxon>Apioideae</taxon>
        <taxon>apioid superclade</taxon>
        <taxon>Tordylieae</taxon>
        <taxon>Tordyliinae</taxon>
        <taxon>Heracleum</taxon>
    </lineage>
</organism>
<dbReference type="InterPro" id="IPR027486">
    <property type="entry name" value="Ribosomal_uS10_dom"/>
</dbReference>
<evidence type="ECO:0000313" key="5">
    <source>
        <dbReference type="EMBL" id="KAK1371941.1"/>
    </source>
</evidence>
<dbReference type="GO" id="GO:1990904">
    <property type="term" value="C:ribonucleoprotein complex"/>
    <property type="evidence" value="ECO:0007669"/>
    <property type="project" value="UniProtKB-KW"/>
</dbReference>
<dbReference type="Gene3D" id="3.30.70.600">
    <property type="entry name" value="Ribosomal protein S10 domain"/>
    <property type="match status" value="2"/>
</dbReference>
<comment type="caution">
    <text evidence="5">The sequence shown here is derived from an EMBL/GenBank/DDBJ whole genome shotgun (WGS) entry which is preliminary data.</text>
</comment>
<dbReference type="InterPro" id="IPR036838">
    <property type="entry name" value="Ribosomal_uS10_dom_sf"/>
</dbReference>
<dbReference type="Proteomes" id="UP001237642">
    <property type="component" value="Unassembled WGS sequence"/>
</dbReference>
<keyword evidence="2" id="KW-0689">Ribosomal protein</keyword>
<dbReference type="SUPFAM" id="SSF54999">
    <property type="entry name" value="Ribosomal protein S10"/>
    <property type="match status" value="2"/>
</dbReference>
<dbReference type="EMBL" id="JAUIZM010000008">
    <property type="protein sequence ID" value="KAK1371941.1"/>
    <property type="molecule type" value="Genomic_DNA"/>
</dbReference>
<gene>
    <name evidence="5" type="ORF">POM88_038033</name>
</gene>
<keyword evidence="6" id="KW-1185">Reference proteome</keyword>
<dbReference type="GO" id="GO:0003735">
    <property type="term" value="F:structural constituent of ribosome"/>
    <property type="evidence" value="ECO:0007669"/>
    <property type="project" value="InterPro"/>
</dbReference>
<evidence type="ECO:0000313" key="6">
    <source>
        <dbReference type="Proteomes" id="UP001237642"/>
    </source>
</evidence>
<dbReference type="PANTHER" id="PTHR11700">
    <property type="entry name" value="30S RIBOSOMAL PROTEIN S10 FAMILY MEMBER"/>
    <property type="match status" value="1"/>
</dbReference>
<dbReference type="AlphaFoldDB" id="A0AAD8MFY5"/>
<feature type="domain" description="Small ribosomal subunit protein uS10" evidence="4">
    <location>
        <begin position="170"/>
        <end position="264"/>
    </location>
</feature>
<dbReference type="SMART" id="SM01403">
    <property type="entry name" value="Ribosomal_S10"/>
    <property type="match status" value="2"/>
</dbReference>
<evidence type="ECO:0000256" key="3">
    <source>
        <dbReference type="ARBA" id="ARBA00023274"/>
    </source>
</evidence>
<reference evidence="5" key="2">
    <citation type="submission" date="2023-05" db="EMBL/GenBank/DDBJ databases">
        <authorList>
            <person name="Schelkunov M.I."/>
        </authorList>
    </citation>
    <scope>NUCLEOTIDE SEQUENCE</scope>
    <source>
        <strain evidence="5">Hsosn_3</strain>
        <tissue evidence="5">Leaf</tissue>
    </source>
</reference>
<evidence type="ECO:0000259" key="4">
    <source>
        <dbReference type="SMART" id="SM01403"/>
    </source>
</evidence>